<dbReference type="AlphaFoldDB" id="A0A1V0ALM1"/>
<protein>
    <submittedName>
        <fullName evidence="1">Uncharacterized protein</fullName>
    </submittedName>
</protein>
<gene>
    <name evidence="1" type="ORF">BKM31_41880</name>
</gene>
<name>A0A1V0ALM1_9ACTN</name>
<proteinExistence type="predicted"/>
<evidence type="ECO:0000313" key="2">
    <source>
        <dbReference type="Proteomes" id="UP000190797"/>
    </source>
</evidence>
<accession>A0A1V0ALM1</accession>
<organism evidence="1 2">
    <name type="scientific">[Actinomadura] parvosata subsp. kistnae</name>
    <dbReference type="NCBI Taxonomy" id="1909395"/>
    <lineage>
        <taxon>Bacteria</taxon>
        <taxon>Bacillati</taxon>
        <taxon>Actinomycetota</taxon>
        <taxon>Actinomycetes</taxon>
        <taxon>Streptosporangiales</taxon>
        <taxon>Streptosporangiaceae</taxon>
        <taxon>Nonomuraea</taxon>
    </lineage>
</organism>
<dbReference type="KEGG" id="noa:BKM31_41880"/>
<evidence type="ECO:0000313" key="1">
    <source>
        <dbReference type="EMBL" id="AQZ71059.1"/>
    </source>
</evidence>
<dbReference type="Proteomes" id="UP000190797">
    <property type="component" value="Chromosome"/>
</dbReference>
<dbReference type="RefSeq" id="WP_080047310.1">
    <property type="nucleotide sequence ID" value="NZ_CP017717.1"/>
</dbReference>
<reference evidence="2" key="1">
    <citation type="journal article" date="2017" name="Med. Chem. Commun.">
        <title>Nonomuraea sp. ATCC 55076 harbours the largest actinomycete chromosome to date and the kistamicin biosynthetic gene cluster.</title>
        <authorList>
            <person name="Nazari B."/>
            <person name="Forneris C.C."/>
            <person name="Gibson M.I."/>
            <person name="Moon K."/>
            <person name="Schramma K.R."/>
            <person name="Seyedsayamdost M.R."/>
        </authorList>
    </citation>
    <scope>NUCLEOTIDE SEQUENCE [LARGE SCALE GENOMIC DNA]</scope>
    <source>
        <strain evidence="2">ATCC 55076</strain>
    </source>
</reference>
<dbReference type="EMBL" id="CP017717">
    <property type="protein sequence ID" value="AQZ71059.1"/>
    <property type="molecule type" value="Genomic_DNA"/>
</dbReference>
<sequence length="67" mass="8019">MSDELAGLDDLVIQGQTIRGIKLIKDTFECTLHEALEFYVDRYRKLRQTRPNDFTESHEEYWEGFYS</sequence>
<dbReference type="OrthoDB" id="4566307at2"/>
<keyword evidence="2" id="KW-1185">Reference proteome</keyword>